<sequence>METNLKMVDTERKIQHAFIKLVMQEGFDHLTVQQLSQTAQINRGTFYLHYLDKFDLLTHYENDLVTAIQLIFQRYPKPNVEGDSEKNAFQQMFKYLYRQRQLVVALINSPASQLVSRIKPVIADVIGQPLSSTAIPPEFAQEIVTQGIWDFVCFWLTQSPVKQPQTAYEIFTTSRQLSPQQLLQGK</sequence>
<evidence type="ECO:0000313" key="5">
    <source>
        <dbReference type="Proteomes" id="UP000036000"/>
    </source>
</evidence>
<organism evidence="4 5">
    <name type="scientific">Levilactobacillus koreensis</name>
    <dbReference type="NCBI Taxonomy" id="637971"/>
    <lineage>
        <taxon>Bacteria</taxon>
        <taxon>Bacillati</taxon>
        <taxon>Bacillota</taxon>
        <taxon>Bacilli</taxon>
        <taxon>Lactobacillales</taxon>
        <taxon>Lactobacillaceae</taxon>
        <taxon>Levilactobacillus</taxon>
    </lineage>
</organism>
<keyword evidence="5" id="KW-1185">Reference proteome</keyword>
<dbReference type="PANTHER" id="PTHR43479">
    <property type="entry name" value="ACREF/ENVCD OPERON REPRESSOR-RELATED"/>
    <property type="match status" value="1"/>
</dbReference>
<dbReference type="GO" id="GO:0003677">
    <property type="term" value="F:DNA binding"/>
    <property type="evidence" value="ECO:0007669"/>
    <property type="project" value="UniProtKB-UniRule"/>
</dbReference>
<name>A0AAC8UT85_9LACO</name>
<dbReference type="KEGG" id="lko:ABN16_01170"/>
<protein>
    <submittedName>
        <fullName evidence="4">Transcriptional regulator</fullName>
    </submittedName>
</protein>
<evidence type="ECO:0000256" key="2">
    <source>
        <dbReference type="PROSITE-ProRule" id="PRU00335"/>
    </source>
</evidence>
<dbReference type="PROSITE" id="PS50977">
    <property type="entry name" value="HTH_TETR_2"/>
    <property type="match status" value="1"/>
</dbReference>
<dbReference type="InterPro" id="IPR009057">
    <property type="entry name" value="Homeodomain-like_sf"/>
</dbReference>
<evidence type="ECO:0000256" key="1">
    <source>
        <dbReference type="ARBA" id="ARBA00023125"/>
    </source>
</evidence>
<dbReference type="RefSeq" id="WP_048732260.1">
    <property type="nucleotide sequence ID" value="NZ_CP012033.1"/>
</dbReference>
<dbReference type="SUPFAM" id="SSF46689">
    <property type="entry name" value="Homeodomain-like"/>
    <property type="match status" value="1"/>
</dbReference>
<dbReference type="EMBL" id="CP012033">
    <property type="protein sequence ID" value="AKP63740.1"/>
    <property type="molecule type" value="Genomic_DNA"/>
</dbReference>
<feature type="DNA-binding region" description="H-T-H motif" evidence="2">
    <location>
        <begin position="31"/>
        <end position="50"/>
    </location>
</feature>
<dbReference type="InterPro" id="IPR001647">
    <property type="entry name" value="HTH_TetR"/>
</dbReference>
<dbReference type="PANTHER" id="PTHR43479:SF7">
    <property type="entry name" value="TETR-FAMILY TRANSCRIPTIONAL REGULATOR"/>
    <property type="match status" value="1"/>
</dbReference>
<keyword evidence="1 2" id="KW-0238">DNA-binding</keyword>
<dbReference type="Pfam" id="PF00440">
    <property type="entry name" value="TetR_N"/>
    <property type="match status" value="1"/>
</dbReference>
<dbReference type="Proteomes" id="UP000036000">
    <property type="component" value="Chromosome"/>
</dbReference>
<reference evidence="4 5" key="1">
    <citation type="submission" date="2015-07" db="EMBL/GenBank/DDBJ databases">
        <title>Lactobacillus korensis/26-25/ whole genome sequencing.</title>
        <authorList>
            <person name="Kim M.K."/>
            <person name="Im W.-T."/>
            <person name="Srinivasan S."/>
            <person name="Lee J.-J."/>
        </authorList>
    </citation>
    <scope>NUCLEOTIDE SEQUENCE [LARGE SCALE GENOMIC DNA]</scope>
    <source>
        <strain evidence="4 5">26-25</strain>
    </source>
</reference>
<feature type="domain" description="HTH tetR-type" evidence="3">
    <location>
        <begin position="8"/>
        <end position="68"/>
    </location>
</feature>
<proteinExistence type="predicted"/>
<dbReference type="InterPro" id="IPR050624">
    <property type="entry name" value="HTH-type_Tx_Regulator"/>
</dbReference>
<evidence type="ECO:0000313" key="4">
    <source>
        <dbReference type="EMBL" id="AKP63740.1"/>
    </source>
</evidence>
<accession>A0AAC8UT85</accession>
<gene>
    <name evidence="4" type="ORF">ABN16_01170</name>
</gene>
<dbReference type="Gene3D" id="1.10.357.10">
    <property type="entry name" value="Tetracycline Repressor, domain 2"/>
    <property type="match status" value="1"/>
</dbReference>
<dbReference type="AlphaFoldDB" id="A0AAC8UT85"/>
<evidence type="ECO:0000259" key="3">
    <source>
        <dbReference type="PROSITE" id="PS50977"/>
    </source>
</evidence>